<evidence type="ECO:0000313" key="3">
    <source>
        <dbReference type="Proteomes" id="UP000499080"/>
    </source>
</evidence>
<reference evidence="2 3" key="1">
    <citation type="journal article" date="2019" name="Sci. Rep.">
        <title>Orb-weaving spider Araneus ventricosus genome elucidates the spidroin gene catalogue.</title>
        <authorList>
            <person name="Kono N."/>
            <person name="Nakamura H."/>
            <person name="Ohtoshi R."/>
            <person name="Moran D.A.P."/>
            <person name="Shinohara A."/>
            <person name="Yoshida Y."/>
            <person name="Fujiwara M."/>
            <person name="Mori M."/>
            <person name="Tomita M."/>
            <person name="Arakawa K."/>
        </authorList>
    </citation>
    <scope>NUCLEOTIDE SEQUENCE [LARGE SCALE GENOMIC DNA]</scope>
</reference>
<dbReference type="EMBL" id="BGPR01002701">
    <property type="protein sequence ID" value="GBM77639.1"/>
    <property type="molecule type" value="Genomic_DNA"/>
</dbReference>
<evidence type="ECO:0000256" key="1">
    <source>
        <dbReference type="SAM" id="Phobius"/>
    </source>
</evidence>
<sequence length="218" mass="24569">MHKEQQKASCLATSKGRTLPEQRDYPLLLAGGPPRRIKILWLLLVWFNIKFFAILLRKDARYFLEKKISSISLSCTRTSRGPIFTELGGPLAISQPGQSTTAQVRKCVGKHDRMNAPSASLRGWHGYKTFPFLSLFKVKYYEENVHPIQLVSTSHLVIPFGDISLVSSRVDRRNRSRKGNDARNSSQNVQLVSTWHLVIPLGDISPVSSRVDGRNGSR</sequence>
<keyword evidence="3" id="KW-1185">Reference proteome</keyword>
<dbReference type="Proteomes" id="UP000499080">
    <property type="component" value="Unassembled WGS sequence"/>
</dbReference>
<protein>
    <submittedName>
        <fullName evidence="2">Uncharacterized protein</fullName>
    </submittedName>
</protein>
<comment type="caution">
    <text evidence="2">The sequence shown here is derived from an EMBL/GenBank/DDBJ whole genome shotgun (WGS) entry which is preliminary data.</text>
</comment>
<feature type="transmembrane region" description="Helical" evidence="1">
    <location>
        <begin position="39"/>
        <end position="56"/>
    </location>
</feature>
<keyword evidence="1" id="KW-0472">Membrane</keyword>
<name>A0A4Y2IK63_ARAVE</name>
<gene>
    <name evidence="2" type="ORF">AVEN_34464_1</name>
</gene>
<keyword evidence="1" id="KW-0812">Transmembrane</keyword>
<accession>A0A4Y2IK63</accession>
<keyword evidence="1" id="KW-1133">Transmembrane helix</keyword>
<organism evidence="2 3">
    <name type="scientific">Araneus ventricosus</name>
    <name type="common">Orbweaver spider</name>
    <name type="synonym">Epeira ventricosa</name>
    <dbReference type="NCBI Taxonomy" id="182803"/>
    <lineage>
        <taxon>Eukaryota</taxon>
        <taxon>Metazoa</taxon>
        <taxon>Ecdysozoa</taxon>
        <taxon>Arthropoda</taxon>
        <taxon>Chelicerata</taxon>
        <taxon>Arachnida</taxon>
        <taxon>Araneae</taxon>
        <taxon>Araneomorphae</taxon>
        <taxon>Entelegynae</taxon>
        <taxon>Araneoidea</taxon>
        <taxon>Araneidae</taxon>
        <taxon>Araneus</taxon>
    </lineage>
</organism>
<dbReference type="AlphaFoldDB" id="A0A4Y2IK63"/>
<evidence type="ECO:0000313" key="2">
    <source>
        <dbReference type="EMBL" id="GBM77639.1"/>
    </source>
</evidence>
<proteinExistence type="predicted"/>